<dbReference type="RefSeq" id="WP_259373086.1">
    <property type="nucleotide sequence ID" value="NZ_JACHXO010000008.1"/>
</dbReference>
<organism evidence="1 2">
    <name type="scientific">Roseateles terrae</name>
    <dbReference type="NCBI Taxonomy" id="431060"/>
    <lineage>
        <taxon>Bacteria</taxon>
        <taxon>Pseudomonadati</taxon>
        <taxon>Pseudomonadota</taxon>
        <taxon>Betaproteobacteria</taxon>
        <taxon>Burkholderiales</taxon>
        <taxon>Sphaerotilaceae</taxon>
        <taxon>Roseateles</taxon>
    </lineage>
</organism>
<name>A0ABR6H016_9BURK</name>
<keyword evidence="2" id="KW-1185">Reference proteome</keyword>
<protein>
    <submittedName>
        <fullName evidence="1">Uncharacterized protein</fullName>
    </submittedName>
</protein>
<evidence type="ECO:0000313" key="1">
    <source>
        <dbReference type="EMBL" id="MBB3196708.1"/>
    </source>
</evidence>
<proteinExistence type="predicted"/>
<sequence>MRRRLWQAVAALAVATALTLVFLAYAQPSLMQHFADQLWGCF</sequence>
<reference evidence="1 2" key="1">
    <citation type="submission" date="2020-08" db="EMBL/GenBank/DDBJ databases">
        <title>Genomic Encyclopedia of Type Strains, Phase III (KMG-III): the genomes of soil and plant-associated and newly described type strains.</title>
        <authorList>
            <person name="Whitman W."/>
        </authorList>
    </citation>
    <scope>NUCLEOTIDE SEQUENCE [LARGE SCALE GENOMIC DNA]</scope>
    <source>
        <strain evidence="1 2">CECT 7247</strain>
    </source>
</reference>
<accession>A0ABR6H016</accession>
<dbReference type="Proteomes" id="UP000574369">
    <property type="component" value="Unassembled WGS sequence"/>
</dbReference>
<gene>
    <name evidence="1" type="ORF">FHS28_004130</name>
</gene>
<evidence type="ECO:0000313" key="2">
    <source>
        <dbReference type="Proteomes" id="UP000574369"/>
    </source>
</evidence>
<dbReference type="EMBL" id="JACHXO010000008">
    <property type="protein sequence ID" value="MBB3196708.1"/>
    <property type="molecule type" value="Genomic_DNA"/>
</dbReference>
<comment type="caution">
    <text evidence="1">The sequence shown here is derived from an EMBL/GenBank/DDBJ whole genome shotgun (WGS) entry which is preliminary data.</text>
</comment>